<keyword evidence="9" id="KW-0575">Peroxidase</keyword>
<feature type="region of interest" description="Disordered" evidence="7">
    <location>
        <begin position="37"/>
        <end position="62"/>
    </location>
</feature>
<dbReference type="AlphaFoldDB" id="A0A517NZZ1"/>
<dbReference type="GO" id="GO:0046872">
    <property type="term" value="F:metal ion binding"/>
    <property type="evidence" value="ECO:0007669"/>
    <property type="project" value="UniProtKB-KW"/>
</dbReference>
<evidence type="ECO:0000256" key="1">
    <source>
        <dbReference type="ARBA" id="ARBA00004196"/>
    </source>
</evidence>
<dbReference type="Gene3D" id="1.10.760.10">
    <property type="entry name" value="Cytochrome c-like domain"/>
    <property type="match status" value="2"/>
</dbReference>
<dbReference type="Pfam" id="PF03150">
    <property type="entry name" value="CCP_MauG"/>
    <property type="match status" value="1"/>
</dbReference>
<dbReference type="InterPro" id="IPR009056">
    <property type="entry name" value="Cyt_c-like_dom"/>
</dbReference>
<feature type="domain" description="Cytochrome c" evidence="8">
    <location>
        <begin position="241"/>
        <end position="369"/>
    </location>
</feature>
<sequence length="558" mass="60260">MKAANPGRFSRLTIVATTVFAVTGAFVGCQGRDAAKTSDRDHSAAASSAAEAPEPNRASDKRKAVAEKAKDALFTQLSGRLMEVMQTEGPAGAINVCSNEAVLIAESVGKEHGVEIGRTAFKLRNPKNAPRDWIKPFVEQRTDTPQHVQLENGNLGALYPIRISVKCLMCHGGENDVLDAVKPELAKRYPDDQATGFKLDDLRGWFWVEVPSTGTQLISVNSTSAGGALPTQSALPGDTDALVQLGKKLYFDPRLSLTGTVSCNTCHNLMEGGDDGRPTSMGVSGLLGPRNAPTVWNSVFQHSQFWDGRAATLEEQSIGPIVAAPEMGMPSHDVAIQRLSAIDGYVQEFAKVFKSSDAVTIDNVGKAIAAFERTLITPNSAFDKYVSGDASALTSQQLRGMERFDSVGCTECHSGPNFNSWTGDESDMIYEEFPRYSDSPLVKQHKLDLDLGRFNATNDDADKHFFKIALLRNITLTGPYFHNGAVDTLGDAVRIMAKTQLDEELSDGEVDDIVSFLSALEGEFPEIVLPRLPSRSGRSILENQTAASDVGNNDTETL</sequence>
<dbReference type="RefSeq" id="WP_145420546.1">
    <property type="nucleotide sequence ID" value="NZ_CP036526.1"/>
</dbReference>
<name>A0A517NZZ1_9BACT</name>
<reference evidence="9 10" key="1">
    <citation type="submission" date="2019-02" db="EMBL/GenBank/DDBJ databases">
        <title>Deep-cultivation of Planctomycetes and their phenomic and genomic characterization uncovers novel biology.</title>
        <authorList>
            <person name="Wiegand S."/>
            <person name="Jogler M."/>
            <person name="Boedeker C."/>
            <person name="Pinto D."/>
            <person name="Vollmers J."/>
            <person name="Rivas-Marin E."/>
            <person name="Kohn T."/>
            <person name="Peeters S.H."/>
            <person name="Heuer A."/>
            <person name="Rast P."/>
            <person name="Oberbeckmann S."/>
            <person name="Bunk B."/>
            <person name="Jeske O."/>
            <person name="Meyerdierks A."/>
            <person name="Storesund J.E."/>
            <person name="Kallscheuer N."/>
            <person name="Luecker S."/>
            <person name="Lage O.M."/>
            <person name="Pohl T."/>
            <person name="Merkel B.J."/>
            <person name="Hornburger P."/>
            <person name="Mueller R.-W."/>
            <person name="Bruemmer F."/>
            <person name="Labrenz M."/>
            <person name="Spormann A.M."/>
            <person name="Op den Camp H."/>
            <person name="Overmann J."/>
            <person name="Amann R."/>
            <person name="Jetten M.S.M."/>
            <person name="Mascher T."/>
            <person name="Medema M.H."/>
            <person name="Devos D.P."/>
            <person name="Kaster A.-K."/>
            <person name="Ovreas L."/>
            <person name="Rohde M."/>
            <person name="Galperin M.Y."/>
            <person name="Jogler C."/>
        </authorList>
    </citation>
    <scope>NUCLEOTIDE SEQUENCE [LARGE SCALE GENOMIC DNA]</scope>
    <source>
        <strain evidence="9 10">K23_9</strain>
    </source>
</reference>
<dbReference type="Proteomes" id="UP000319817">
    <property type="component" value="Chromosome"/>
</dbReference>
<dbReference type="InterPro" id="IPR036909">
    <property type="entry name" value="Cyt_c-like_dom_sf"/>
</dbReference>
<evidence type="ECO:0000256" key="4">
    <source>
        <dbReference type="ARBA" id="ARBA00023002"/>
    </source>
</evidence>
<dbReference type="Pfam" id="PF11845">
    <property type="entry name" value="Tll0287-like"/>
    <property type="match status" value="1"/>
</dbReference>
<keyword evidence="5 6" id="KW-0408">Iron</keyword>
<protein>
    <submittedName>
        <fullName evidence="9">Cytochrome c551 peroxidase</fullName>
        <ecNumber evidence="9">1.11.1.5</ecNumber>
    </submittedName>
</protein>
<comment type="subcellular location">
    <subcellularLocation>
        <location evidence="1">Cell envelope</location>
    </subcellularLocation>
</comment>
<dbReference type="GO" id="GO:0004130">
    <property type="term" value="F:cytochrome-c peroxidase activity"/>
    <property type="evidence" value="ECO:0007669"/>
    <property type="project" value="UniProtKB-EC"/>
</dbReference>
<feature type="domain" description="Cytochrome c" evidence="8">
    <location>
        <begin position="395"/>
        <end position="521"/>
    </location>
</feature>
<evidence type="ECO:0000256" key="3">
    <source>
        <dbReference type="ARBA" id="ARBA00022723"/>
    </source>
</evidence>
<feature type="compositionally biased region" description="Low complexity" evidence="7">
    <location>
        <begin position="44"/>
        <end position="55"/>
    </location>
</feature>
<proteinExistence type="predicted"/>
<dbReference type="OrthoDB" id="9772811at2"/>
<dbReference type="InterPro" id="IPR021796">
    <property type="entry name" value="Tll0287-like_dom"/>
</dbReference>
<dbReference type="EC" id="1.11.1.5" evidence="9"/>
<dbReference type="InterPro" id="IPR051395">
    <property type="entry name" value="Cytochrome_c_Peroxidase/MauG"/>
</dbReference>
<evidence type="ECO:0000313" key="10">
    <source>
        <dbReference type="Proteomes" id="UP000319817"/>
    </source>
</evidence>
<evidence type="ECO:0000313" key="9">
    <source>
        <dbReference type="EMBL" id="QDT12687.1"/>
    </source>
</evidence>
<dbReference type="GO" id="GO:0030313">
    <property type="term" value="C:cell envelope"/>
    <property type="evidence" value="ECO:0007669"/>
    <property type="project" value="UniProtKB-SubCell"/>
</dbReference>
<evidence type="ECO:0000256" key="7">
    <source>
        <dbReference type="SAM" id="MobiDB-lite"/>
    </source>
</evidence>
<accession>A0A517NZZ1</accession>
<dbReference type="EMBL" id="CP036526">
    <property type="protein sequence ID" value="QDT12687.1"/>
    <property type="molecule type" value="Genomic_DNA"/>
</dbReference>
<evidence type="ECO:0000256" key="2">
    <source>
        <dbReference type="ARBA" id="ARBA00022617"/>
    </source>
</evidence>
<evidence type="ECO:0000256" key="5">
    <source>
        <dbReference type="ARBA" id="ARBA00023004"/>
    </source>
</evidence>
<keyword evidence="10" id="KW-1185">Reference proteome</keyword>
<dbReference type="InterPro" id="IPR004852">
    <property type="entry name" value="Di-haem_cyt_c_peroxidsae"/>
</dbReference>
<dbReference type="PANTHER" id="PTHR30600">
    <property type="entry name" value="CYTOCHROME C PEROXIDASE-RELATED"/>
    <property type="match status" value="1"/>
</dbReference>
<dbReference type="PANTHER" id="PTHR30600:SF7">
    <property type="entry name" value="CYTOCHROME C PEROXIDASE-RELATED"/>
    <property type="match status" value="1"/>
</dbReference>
<keyword evidence="2 6" id="KW-0349">Heme</keyword>
<keyword evidence="4 9" id="KW-0560">Oxidoreductase</keyword>
<organism evidence="9 10">
    <name type="scientific">Stieleria marina</name>
    <dbReference type="NCBI Taxonomy" id="1930275"/>
    <lineage>
        <taxon>Bacteria</taxon>
        <taxon>Pseudomonadati</taxon>
        <taxon>Planctomycetota</taxon>
        <taxon>Planctomycetia</taxon>
        <taxon>Pirellulales</taxon>
        <taxon>Pirellulaceae</taxon>
        <taxon>Stieleria</taxon>
    </lineage>
</organism>
<dbReference type="GO" id="GO:0009055">
    <property type="term" value="F:electron transfer activity"/>
    <property type="evidence" value="ECO:0007669"/>
    <property type="project" value="InterPro"/>
</dbReference>
<dbReference type="GO" id="GO:0020037">
    <property type="term" value="F:heme binding"/>
    <property type="evidence" value="ECO:0007669"/>
    <property type="project" value="InterPro"/>
</dbReference>
<evidence type="ECO:0000256" key="6">
    <source>
        <dbReference type="PROSITE-ProRule" id="PRU00433"/>
    </source>
</evidence>
<dbReference type="PROSITE" id="PS51257">
    <property type="entry name" value="PROKAR_LIPOPROTEIN"/>
    <property type="match status" value="1"/>
</dbReference>
<dbReference type="SUPFAM" id="SSF46626">
    <property type="entry name" value="Cytochrome c"/>
    <property type="match status" value="2"/>
</dbReference>
<dbReference type="PROSITE" id="PS51007">
    <property type="entry name" value="CYTC"/>
    <property type="match status" value="2"/>
</dbReference>
<evidence type="ECO:0000259" key="8">
    <source>
        <dbReference type="PROSITE" id="PS51007"/>
    </source>
</evidence>
<keyword evidence="3 6" id="KW-0479">Metal-binding</keyword>
<gene>
    <name evidence="9" type="primary">ccp_3</name>
    <name evidence="9" type="ORF">K239x_46990</name>
</gene>